<sequence>MSEATDNTATEHAETEHEHAEADRPPNSLIFVIVIATLLSLVVTVLFVNEVFKATMEREISSKVLEPPNSALRGLRALEKERLSHYQWASEKDGVVRIPVDQAVALTLKAYQEKRIGQPLPGASAAPAQAAQPGQPEDSSTKPDEAAAPNAENGAPLQGQDAAKPGDKDAAKPADAKPADAKPADAKPADAKPADAKPADAKPADAKPSDAPKPSDAKPAQPAQPGGAAPKPAQPAQPGGTAPKPASPAPSAPVQ</sequence>
<feature type="compositionally biased region" description="Basic and acidic residues" evidence="1">
    <location>
        <begin position="164"/>
        <end position="216"/>
    </location>
</feature>
<organism evidence="3 4">
    <name type="scientific">Sorangium cellulosum</name>
    <name type="common">Polyangium cellulosum</name>
    <dbReference type="NCBI Taxonomy" id="56"/>
    <lineage>
        <taxon>Bacteria</taxon>
        <taxon>Pseudomonadati</taxon>
        <taxon>Myxococcota</taxon>
        <taxon>Polyangia</taxon>
        <taxon>Polyangiales</taxon>
        <taxon>Polyangiaceae</taxon>
        <taxon>Sorangium</taxon>
    </lineage>
</organism>
<accession>A0A150TYX8</accession>
<reference evidence="3 4" key="1">
    <citation type="submission" date="2014-02" db="EMBL/GenBank/DDBJ databases">
        <title>The small core and large imbalanced accessory genome model reveals a collaborative survival strategy of Sorangium cellulosum strains in nature.</title>
        <authorList>
            <person name="Han K."/>
            <person name="Peng R."/>
            <person name="Blom J."/>
            <person name="Li Y.-Z."/>
        </authorList>
    </citation>
    <scope>NUCLEOTIDE SEQUENCE [LARGE SCALE GENOMIC DNA]</scope>
    <source>
        <strain evidence="3 4">So0007-03</strain>
    </source>
</reference>
<keyword evidence="2" id="KW-0812">Transmembrane</keyword>
<dbReference type="AlphaFoldDB" id="A0A150TYX8"/>
<evidence type="ECO:0000313" key="3">
    <source>
        <dbReference type="EMBL" id="KYG09816.1"/>
    </source>
</evidence>
<feature type="compositionally biased region" description="Low complexity" evidence="1">
    <location>
        <begin position="119"/>
        <end position="136"/>
    </location>
</feature>
<evidence type="ECO:0000256" key="2">
    <source>
        <dbReference type="SAM" id="Phobius"/>
    </source>
</evidence>
<proteinExistence type="predicted"/>
<keyword evidence="2" id="KW-0472">Membrane</keyword>
<name>A0A150TYX8_SORCE</name>
<comment type="caution">
    <text evidence="3">The sequence shown here is derived from an EMBL/GenBank/DDBJ whole genome shotgun (WGS) entry which is preliminary data.</text>
</comment>
<feature type="compositionally biased region" description="Pro residues" evidence="1">
    <location>
        <begin position="245"/>
        <end position="255"/>
    </location>
</feature>
<dbReference type="EMBL" id="JEME01000551">
    <property type="protein sequence ID" value="KYG09816.1"/>
    <property type="molecule type" value="Genomic_DNA"/>
</dbReference>
<feature type="transmembrane region" description="Helical" evidence="2">
    <location>
        <begin position="29"/>
        <end position="48"/>
    </location>
</feature>
<evidence type="ECO:0000256" key="1">
    <source>
        <dbReference type="SAM" id="MobiDB-lite"/>
    </source>
</evidence>
<gene>
    <name evidence="3" type="ORF">BE21_15755</name>
</gene>
<feature type="compositionally biased region" description="Low complexity" evidence="1">
    <location>
        <begin position="146"/>
        <end position="156"/>
    </location>
</feature>
<keyword evidence="2" id="KW-1133">Transmembrane helix</keyword>
<dbReference type="Proteomes" id="UP000075502">
    <property type="component" value="Unassembled WGS sequence"/>
</dbReference>
<feature type="region of interest" description="Disordered" evidence="1">
    <location>
        <begin position="1"/>
        <end position="22"/>
    </location>
</feature>
<evidence type="ECO:0000313" key="4">
    <source>
        <dbReference type="Proteomes" id="UP000075502"/>
    </source>
</evidence>
<feature type="region of interest" description="Disordered" evidence="1">
    <location>
        <begin position="119"/>
        <end position="255"/>
    </location>
</feature>
<feature type="compositionally biased region" description="Low complexity" evidence="1">
    <location>
        <begin position="217"/>
        <end position="244"/>
    </location>
</feature>
<protein>
    <submittedName>
        <fullName evidence="3">Uncharacterized protein</fullName>
    </submittedName>
</protein>
<feature type="compositionally biased region" description="Basic and acidic residues" evidence="1">
    <location>
        <begin position="9"/>
        <end position="22"/>
    </location>
</feature>